<feature type="transmembrane region" description="Helical" evidence="1">
    <location>
        <begin position="264"/>
        <end position="283"/>
    </location>
</feature>
<feature type="transmembrane region" description="Helical" evidence="1">
    <location>
        <begin position="13"/>
        <end position="35"/>
    </location>
</feature>
<dbReference type="KEGG" id="aaeo:BJI67_13795"/>
<organism evidence="2 3">
    <name type="scientific">Acidihalobacter aeolianus</name>
    <dbReference type="NCBI Taxonomy" id="2792603"/>
    <lineage>
        <taxon>Bacteria</taxon>
        <taxon>Pseudomonadati</taxon>
        <taxon>Pseudomonadota</taxon>
        <taxon>Gammaproteobacteria</taxon>
        <taxon>Chromatiales</taxon>
        <taxon>Ectothiorhodospiraceae</taxon>
        <taxon>Acidihalobacter</taxon>
    </lineage>
</organism>
<dbReference type="Proteomes" id="UP000095342">
    <property type="component" value="Chromosome"/>
</dbReference>
<name>A0A1D8KAJ5_9GAMM</name>
<dbReference type="AlphaFoldDB" id="A0A1D8KAJ5"/>
<dbReference type="EMBL" id="CP017448">
    <property type="protein sequence ID" value="AOV17989.1"/>
    <property type="molecule type" value="Genomic_DNA"/>
</dbReference>
<protein>
    <submittedName>
        <fullName evidence="2">Uncharacterized protein</fullName>
    </submittedName>
</protein>
<accession>A0A1D8KAJ5</accession>
<feature type="transmembrane region" description="Helical" evidence="1">
    <location>
        <begin position="132"/>
        <end position="149"/>
    </location>
</feature>
<keyword evidence="1" id="KW-0812">Transmembrane</keyword>
<feature type="transmembrane region" description="Helical" evidence="1">
    <location>
        <begin position="69"/>
        <end position="91"/>
    </location>
</feature>
<keyword evidence="1" id="KW-0472">Membrane</keyword>
<feature type="transmembrane region" description="Helical" evidence="1">
    <location>
        <begin position="98"/>
        <end position="120"/>
    </location>
</feature>
<sequence length="293" mass="31367">MNDLLANPFVRHLVWRSLVLPGLATLASGLILLALTRNMRERDTGSLWSTPLLVGLLSGYFAVYRDWSLWPHTVLGWLPALAVATILLTGWTARRNRWLAWVAVALLAAVASGVMLQPLLQQGATLPVLREWVVIALLWWLLWAGSACGRGDQRGAAASQIVLAAGLAAAGPLSQSILLGQLAMVFGAAWAVVIALSWLRTDMPISTPAADLGALVLGVLYIELWYYAAAPWRVVLALLVAAALGAAAQRLYQRTSPAHPLKRMLISAAVTALPAAIGVYYAWQAYATSGGGY</sequence>
<dbReference type="RefSeq" id="WP_070073519.1">
    <property type="nucleotide sequence ID" value="NZ_CP017448.1"/>
</dbReference>
<proteinExistence type="predicted"/>
<reference evidence="2 3" key="1">
    <citation type="submission" date="2016-09" db="EMBL/GenBank/DDBJ databases">
        <title>Acidihalobacter prosperus V6 (DSM14174).</title>
        <authorList>
            <person name="Khaleque H.N."/>
            <person name="Ramsay J.P."/>
            <person name="Murphy R.J.T."/>
            <person name="Kaksonen A.H."/>
            <person name="Boxall N.J."/>
            <person name="Watkin E.L.J."/>
        </authorList>
    </citation>
    <scope>NUCLEOTIDE SEQUENCE [LARGE SCALE GENOMIC DNA]</scope>
    <source>
        <strain evidence="2 3">V6</strain>
    </source>
</reference>
<keyword evidence="1" id="KW-1133">Transmembrane helix</keyword>
<feature type="transmembrane region" description="Helical" evidence="1">
    <location>
        <begin position="156"/>
        <end position="173"/>
    </location>
</feature>
<evidence type="ECO:0000313" key="3">
    <source>
        <dbReference type="Proteomes" id="UP000095342"/>
    </source>
</evidence>
<feature type="transmembrane region" description="Helical" evidence="1">
    <location>
        <begin position="234"/>
        <end position="252"/>
    </location>
</feature>
<feature type="transmembrane region" description="Helical" evidence="1">
    <location>
        <begin position="47"/>
        <end position="63"/>
    </location>
</feature>
<keyword evidence="3" id="KW-1185">Reference proteome</keyword>
<evidence type="ECO:0000313" key="2">
    <source>
        <dbReference type="EMBL" id="AOV17989.1"/>
    </source>
</evidence>
<feature type="transmembrane region" description="Helical" evidence="1">
    <location>
        <begin position="179"/>
        <end position="199"/>
    </location>
</feature>
<feature type="transmembrane region" description="Helical" evidence="1">
    <location>
        <begin position="211"/>
        <end position="228"/>
    </location>
</feature>
<gene>
    <name evidence="2" type="ORF">BJI67_13795</name>
</gene>
<evidence type="ECO:0000256" key="1">
    <source>
        <dbReference type="SAM" id="Phobius"/>
    </source>
</evidence>